<reference evidence="17" key="2">
    <citation type="submission" date="2021-02" db="EMBL/GenBank/DDBJ databases">
        <title>Sulfurospirillum tamanensis sp. nov.</title>
        <authorList>
            <person name="Merkel A.Y."/>
        </authorList>
    </citation>
    <scope>NUCLEOTIDE SEQUENCE [LARGE SCALE GENOMIC DNA]</scope>
    <source>
        <strain evidence="17">T05b</strain>
    </source>
</reference>
<evidence type="ECO:0000259" key="15">
    <source>
        <dbReference type="PROSITE" id="PS51462"/>
    </source>
</evidence>
<reference evidence="16 17" key="1">
    <citation type="submission" date="2021-02" db="EMBL/GenBank/DDBJ databases">
        <title>Sulfurospirillum tamanensis sp. nov.</title>
        <authorList>
            <person name="Frolova A."/>
            <person name="Merkel A."/>
            <person name="Slobodkin A."/>
        </authorList>
    </citation>
    <scope>NUCLEOTIDE SEQUENCE [LARGE SCALE GENOMIC DNA]</scope>
    <source>
        <strain evidence="16 17">T05b</strain>
    </source>
</reference>
<dbReference type="RefSeq" id="WP_205457912.1">
    <property type="nucleotide sequence ID" value="NZ_JAFHKK010000002.1"/>
</dbReference>
<evidence type="ECO:0000256" key="1">
    <source>
        <dbReference type="ARBA" id="ARBA00001941"/>
    </source>
</evidence>
<gene>
    <name evidence="16" type="ORF">JWV37_01645</name>
</gene>
<evidence type="ECO:0000256" key="6">
    <source>
        <dbReference type="ARBA" id="ARBA00038899"/>
    </source>
</evidence>
<evidence type="ECO:0000256" key="9">
    <source>
        <dbReference type="ARBA" id="ARBA00041656"/>
    </source>
</evidence>
<dbReference type="PROSITE" id="PS51462">
    <property type="entry name" value="NUDIX"/>
    <property type="match status" value="1"/>
</dbReference>
<comment type="catalytic activity">
    <reaction evidence="12">
        <text>a 5'-end (N(7)-methyl 5'-triphosphoguanosine)-ribonucleoside in mRNA + H2O = N(7)-methyl-GDP + a 5'-end phospho-ribonucleoside in mRNA + 2 H(+)</text>
        <dbReference type="Rhea" id="RHEA:67484"/>
        <dbReference type="Rhea" id="RHEA-COMP:15692"/>
        <dbReference type="Rhea" id="RHEA-COMP:17167"/>
        <dbReference type="ChEBI" id="CHEBI:15377"/>
        <dbReference type="ChEBI" id="CHEBI:15378"/>
        <dbReference type="ChEBI" id="CHEBI:63714"/>
        <dbReference type="ChEBI" id="CHEBI:138282"/>
        <dbReference type="ChEBI" id="CHEBI:156461"/>
        <dbReference type="EC" id="3.6.1.62"/>
    </reaction>
    <physiologicalReaction direction="left-to-right" evidence="12">
        <dbReference type="Rhea" id="RHEA:67485"/>
    </physiologicalReaction>
</comment>
<evidence type="ECO:0000256" key="2">
    <source>
        <dbReference type="ARBA" id="ARBA00022801"/>
    </source>
</evidence>
<dbReference type="GO" id="GO:0016787">
    <property type="term" value="F:hydrolase activity"/>
    <property type="evidence" value="ECO:0007669"/>
    <property type="project" value="UniProtKB-KW"/>
</dbReference>
<comment type="catalytic activity">
    <reaction evidence="13">
        <text>IDP + H2O = IMP + phosphate + H(+)</text>
        <dbReference type="Rhea" id="RHEA:35207"/>
        <dbReference type="ChEBI" id="CHEBI:15377"/>
        <dbReference type="ChEBI" id="CHEBI:15378"/>
        <dbReference type="ChEBI" id="CHEBI:43474"/>
        <dbReference type="ChEBI" id="CHEBI:58053"/>
        <dbReference type="ChEBI" id="CHEBI:58280"/>
        <dbReference type="EC" id="3.6.1.64"/>
    </reaction>
    <physiologicalReaction direction="left-to-right" evidence="13">
        <dbReference type="Rhea" id="RHEA:35208"/>
    </physiologicalReaction>
</comment>
<dbReference type="Pfam" id="PF22327">
    <property type="entry name" value="Nudt16-like"/>
    <property type="match status" value="1"/>
</dbReference>
<name>A0ABS2WQH8_9BACT</name>
<evidence type="ECO:0000256" key="10">
    <source>
        <dbReference type="ARBA" id="ARBA00042015"/>
    </source>
</evidence>
<keyword evidence="2 16" id="KW-0378">Hydrolase</keyword>
<keyword evidence="17" id="KW-1185">Reference proteome</keyword>
<dbReference type="Gene3D" id="3.90.79.10">
    <property type="entry name" value="Nucleoside Triphosphate Pyrophosphohydrolase"/>
    <property type="match status" value="1"/>
</dbReference>
<evidence type="ECO:0000256" key="14">
    <source>
        <dbReference type="ARBA" id="ARBA00048945"/>
    </source>
</evidence>
<evidence type="ECO:0000256" key="7">
    <source>
        <dbReference type="ARBA" id="ARBA00039871"/>
    </source>
</evidence>
<keyword evidence="3" id="KW-0694">RNA-binding</keyword>
<dbReference type="EC" id="3.6.1.64" evidence="6"/>
<feature type="domain" description="Nudix hydrolase" evidence="15">
    <location>
        <begin position="1"/>
        <end position="169"/>
    </location>
</feature>
<proteinExistence type="inferred from homology"/>
<reference evidence="16 17" key="3">
    <citation type="submission" date="2021-02" db="EMBL/GenBank/DDBJ databases">
        <authorList>
            <person name="Merkel A.Y."/>
        </authorList>
    </citation>
    <scope>NUCLEOTIDE SEQUENCE [LARGE SCALE GENOMIC DNA]</scope>
    <source>
        <strain evidence="16 17">T05b</strain>
    </source>
</reference>
<dbReference type="InterPro" id="IPR000086">
    <property type="entry name" value="NUDIX_hydrolase_dom"/>
</dbReference>
<organism evidence="16 17">
    <name type="scientific">Sulfurospirillum tamanense</name>
    <dbReference type="NCBI Taxonomy" id="2813362"/>
    <lineage>
        <taxon>Bacteria</taxon>
        <taxon>Pseudomonadati</taxon>
        <taxon>Campylobacterota</taxon>
        <taxon>Epsilonproteobacteria</taxon>
        <taxon>Campylobacterales</taxon>
        <taxon>Sulfurospirillaceae</taxon>
        <taxon>Sulfurospirillum</taxon>
    </lineage>
</organism>
<dbReference type="InterPro" id="IPR015797">
    <property type="entry name" value="NUDIX_hydrolase-like_dom_sf"/>
</dbReference>
<protein>
    <recommendedName>
        <fullName evidence="7">U8 snoRNA-decapping enzyme</fullName>
        <ecNumber evidence="6">3.6.1.64</ecNumber>
    </recommendedName>
    <alternativeName>
        <fullName evidence="10">IDP phosphatase</fullName>
    </alternativeName>
    <alternativeName>
        <fullName evidence="8">Inosine diphosphate phosphatase</fullName>
    </alternativeName>
    <alternativeName>
        <fullName evidence="9">Nucleoside diphosphate-linked moiety X motif 16</fullName>
    </alternativeName>
    <alternativeName>
        <fullName evidence="11">m7GpppN-mRNA hydrolase</fullName>
    </alternativeName>
</protein>
<evidence type="ECO:0000256" key="4">
    <source>
        <dbReference type="ARBA" id="ARBA00023080"/>
    </source>
</evidence>
<comment type="similarity">
    <text evidence="5">Belongs to the Nudix hydrolase family. NUDT16 subfamily.</text>
</comment>
<evidence type="ECO:0000256" key="8">
    <source>
        <dbReference type="ARBA" id="ARBA00041450"/>
    </source>
</evidence>
<evidence type="ECO:0000313" key="16">
    <source>
        <dbReference type="EMBL" id="MBN2963474.1"/>
    </source>
</evidence>
<comment type="caution">
    <text evidence="16">The sequence shown here is derived from an EMBL/GenBank/DDBJ whole genome shotgun (WGS) entry which is preliminary data.</text>
</comment>
<keyword evidence="4" id="KW-0546">Nucleotide metabolism</keyword>
<dbReference type="InterPro" id="IPR020084">
    <property type="entry name" value="NUDIX_hydrolase_CS"/>
</dbReference>
<evidence type="ECO:0000313" key="17">
    <source>
        <dbReference type="Proteomes" id="UP000703590"/>
    </source>
</evidence>
<dbReference type="Proteomes" id="UP000703590">
    <property type="component" value="Unassembled WGS sequence"/>
</dbReference>
<dbReference type="EMBL" id="JAFHKK010000002">
    <property type="protein sequence ID" value="MBN2963474.1"/>
    <property type="molecule type" value="Genomic_DNA"/>
</dbReference>
<dbReference type="PROSITE" id="PS00893">
    <property type="entry name" value="NUDIX_BOX"/>
    <property type="match status" value="1"/>
</dbReference>
<evidence type="ECO:0000256" key="11">
    <source>
        <dbReference type="ARBA" id="ARBA00043162"/>
    </source>
</evidence>
<dbReference type="InterPro" id="IPR054754">
    <property type="entry name" value="NudT16"/>
</dbReference>
<accession>A0ABS2WQH8</accession>
<evidence type="ECO:0000256" key="12">
    <source>
        <dbReference type="ARBA" id="ARBA00047661"/>
    </source>
</evidence>
<comment type="cofactor">
    <cofactor evidence="1">
        <name>Co(2+)</name>
        <dbReference type="ChEBI" id="CHEBI:48828"/>
    </cofactor>
</comment>
<evidence type="ECO:0000256" key="5">
    <source>
        <dbReference type="ARBA" id="ARBA00038173"/>
    </source>
</evidence>
<evidence type="ECO:0000256" key="13">
    <source>
        <dbReference type="ARBA" id="ARBA00047875"/>
    </source>
</evidence>
<evidence type="ECO:0000256" key="3">
    <source>
        <dbReference type="ARBA" id="ARBA00022884"/>
    </source>
</evidence>
<dbReference type="SUPFAM" id="SSF55811">
    <property type="entry name" value="Nudix"/>
    <property type="match status" value="1"/>
</dbReference>
<sequence length="193" mass="22249">MESVKQRIPFGQRNPQKSHAVFLAIYSRHISPWKYFNDDLHVKECSGVIMIDRWDGRTGFPGGTADEKETLLEALEREIKEEIGIQIRPNKIHGIASHEWKIGTHFFGMEVNEMELMHIFYHILNNFARSTLLHAYQEGDRSRFLSETTGIKLVPIVSHKGKGVDHFLTNAFAGSADLDFRIFLEEILEFHIA</sequence>
<comment type="catalytic activity">
    <reaction evidence="14">
        <text>dIDP + H2O = dIMP + phosphate + H(+)</text>
        <dbReference type="Rhea" id="RHEA:35211"/>
        <dbReference type="ChEBI" id="CHEBI:15377"/>
        <dbReference type="ChEBI" id="CHEBI:15378"/>
        <dbReference type="ChEBI" id="CHEBI:43474"/>
        <dbReference type="ChEBI" id="CHEBI:61194"/>
        <dbReference type="ChEBI" id="CHEBI:62286"/>
        <dbReference type="EC" id="3.6.1.64"/>
    </reaction>
    <physiologicalReaction direction="left-to-right" evidence="14">
        <dbReference type="Rhea" id="RHEA:35212"/>
    </physiologicalReaction>
</comment>